<dbReference type="InterPro" id="IPR001547">
    <property type="entry name" value="Glyco_hydro_5"/>
</dbReference>
<keyword evidence="2 9" id="KW-0378">Hydrolase</keyword>
<dbReference type="Pfam" id="PF00150">
    <property type="entry name" value="Cellulase"/>
    <property type="match status" value="1"/>
</dbReference>
<dbReference type="SUPFAM" id="SSF51445">
    <property type="entry name" value="(Trans)glycosidases"/>
    <property type="match status" value="1"/>
</dbReference>
<dbReference type="AlphaFoldDB" id="A0A9P1BIN1"/>
<proteinExistence type="inferred from homology"/>
<dbReference type="PANTHER" id="PTHR31263:SF0">
    <property type="entry name" value="CELLULASE FAMILY PROTEIN (AFU_ORTHOLOGUE AFUA_5G14560)"/>
    <property type="match status" value="1"/>
</dbReference>
<evidence type="ECO:0000313" key="10">
    <source>
        <dbReference type="Proteomes" id="UP001152797"/>
    </source>
</evidence>
<dbReference type="GO" id="GO:0004553">
    <property type="term" value="F:hydrolase activity, hydrolyzing O-glycosyl compounds"/>
    <property type="evidence" value="ECO:0007669"/>
    <property type="project" value="InterPro"/>
</dbReference>
<name>A0A9P1BIN1_9DINO</name>
<evidence type="ECO:0000313" key="9">
    <source>
        <dbReference type="EMBL" id="CAL4761334.1"/>
    </source>
</evidence>
<dbReference type="EMBL" id="CAMXCT030000113">
    <property type="protein sequence ID" value="CAL4761334.1"/>
    <property type="molecule type" value="Genomic_DNA"/>
</dbReference>
<feature type="transmembrane region" description="Helical" evidence="4">
    <location>
        <begin position="297"/>
        <end position="316"/>
    </location>
</feature>
<reference evidence="7" key="1">
    <citation type="submission" date="2022-10" db="EMBL/GenBank/DDBJ databases">
        <authorList>
            <person name="Chen Y."/>
            <person name="Dougan E. K."/>
            <person name="Chan C."/>
            <person name="Rhodes N."/>
            <person name="Thang M."/>
        </authorList>
    </citation>
    <scope>NUCLEOTIDE SEQUENCE</scope>
</reference>
<protein>
    <submittedName>
        <fullName evidence="9">Glycoside hydrolase family 5 domain-containing protein</fullName>
    </submittedName>
</protein>
<dbReference type="Gene3D" id="3.20.20.80">
    <property type="entry name" value="Glycosidases"/>
    <property type="match status" value="1"/>
</dbReference>
<feature type="transmembrane region" description="Helical" evidence="4">
    <location>
        <begin position="367"/>
        <end position="389"/>
    </location>
</feature>
<keyword evidence="4" id="KW-1133">Transmembrane helix</keyword>
<evidence type="ECO:0000256" key="4">
    <source>
        <dbReference type="SAM" id="Phobius"/>
    </source>
</evidence>
<organism evidence="7">
    <name type="scientific">Cladocopium goreaui</name>
    <dbReference type="NCBI Taxonomy" id="2562237"/>
    <lineage>
        <taxon>Eukaryota</taxon>
        <taxon>Sar</taxon>
        <taxon>Alveolata</taxon>
        <taxon>Dinophyceae</taxon>
        <taxon>Suessiales</taxon>
        <taxon>Symbiodiniaceae</taxon>
        <taxon>Cladocopium</taxon>
    </lineage>
</organism>
<feature type="chain" id="PRO_5043269511" evidence="5">
    <location>
        <begin position="19"/>
        <end position="752"/>
    </location>
</feature>
<sequence>MVMAPAALALGLLWSAAADVVLGPRTRNGASLVNIAKLPLHTKGRYIVNVENERVKWACINWAGAYSLPAVVGGLEAQNLTNLAARISNLGFNCVRLCYSTENHLMNPLVKDEDLAANPRLKGKRFMEIFEQTVQALTDQGLMVILNNHISRSGWCCNVLQDEGFWYTERFPEEKWMESLLDMTRRFRNNSLVVAFDLRNEPHDIPGRWMTWGDGNPATDWAYAAERAGNAVLDVNPNLLIVVSALCFCMDLRPVKRHPIKFKLPGRLVYETHNYIEFQIATLFSNNFFSWKEVATLSTYILVALVVLDLAFLYVWRRIGRPWPRKSTLLALISGWASFFFAVVAAVCGFGFHFYLQYCSYVAWYYFLPYTILCAIAALVLFLLGFWAAKFGLRVIATSDDCAMLPEVCEDVCDDDDVPSEGNGLTSSDEECDGVKCRVYQAENGQGVRSAKVRRVPGFSCEPGCQSIWLAQEYCVGPRRRLPPLSQAEAPTWDQGLLLLLHIFMFLFVSTLLTIGLVTFARLADTYWYMRCFMAKLAGKRVVLSGCGGGSDVLGTSVIYAQIKDVAKQVIFFSLTFTSDAILNKTCQKAGPPDGVPLIEDYNEAEHGDDGPGPDELVVQGRLVLQSETGLVPAAQAAQTAAAQRQRMDIAESVKQAVGGTFGLRMEGLTLQPSEANIVEEARDLLQLIPPYNSIPKKFSLSAIVRELLQRFSEASPCGGGALLCNIFILPFSMNGAARGYQLLEPDEDGEH</sequence>
<feature type="signal peptide" evidence="5">
    <location>
        <begin position="1"/>
        <end position="18"/>
    </location>
</feature>
<keyword evidence="4" id="KW-0812">Transmembrane</keyword>
<evidence type="ECO:0000313" key="7">
    <source>
        <dbReference type="EMBL" id="CAI3974022.1"/>
    </source>
</evidence>
<evidence type="ECO:0000256" key="1">
    <source>
        <dbReference type="ARBA" id="ARBA00005641"/>
    </source>
</evidence>
<keyword evidence="10" id="KW-1185">Reference proteome</keyword>
<feature type="transmembrane region" description="Helical" evidence="4">
    <location>
        <begin position="328"/>
        <end position="355"/>
    </location>
</feature>
<keyword evidence="5" id="KW-0732">Signal</keyword>
<comment type="similarity">
    <text evidence="1">Belongs to the glycosyl hydrolase 5 (cellulase A) family.</text>
</comment>
<feature type="transmembrane region" description="Helical" evidence="4">
    <location>
        <begin position="497"/>
        <end position="521"/>
    </location>
</feature>
<dbReference type="EMBL" id="CAMXCT020000113">
    <property type="protein sequence ID" value="CAL1127397.1"/>
    <property type="molecule type" value="Genomic_DNA"/>
</dbReference>
<dbReference type="EMBL" id="CAMXCT010000113">
    <property type="protein sequence ID" value="CAI3974022.1"/>
    <property type="molecule type" value="Genomic_DNA"/>
</dbReference>
<dbReference type="GO" id="GO:0000272">
    <property type="term" value="P:polysaccharide catabolic process"/>
    <property type="evidence" value="ECO:0007669"/>
    <property type="project" value="InterPro"/>
</dbReference>
<gene>
    <name evidence="7" type="ORF">C1SCF055_LOCUS2462</name>
</gene>
<evidence type="ECO:0000256" key="3">
    <source>
        <dbReference type="ARBA" id="ARBA00023295"/>
    </source>
</evidence>
<feature type="domain" description="Glycoside hydrolase family 5" evidence="6">
    <location>
        <begin position="79"/>
        <end position="279"/>
    </location>
</feature>
<evidence type="ECO:0000256" key="5">
    <source>
        <dbReference type="SAM" id="SignalP"/>
    </source>
</evidence>
<dbReference type="OrthoDB" id="442731at2759"/>
<dbReference type="PANTHER" id="PTHR31263">
    <property type="entry name" value="CELLULASE FAMILY PROTEIN (AFU_ORTHOLOGUE AFUA_5G14560)"/>
    <property type="match status" value="1"/>
</dbReference>
<comment type="caution">
    <text evidence="7">The sequence shown here is derived from an EMBL/GenBank/DDBJ whole genome shotgun (WGS) entry which is preliminary data.</text>
</comment>
<dbReference type="Proteomes" id="UP001152797">
    <property type="component" value="Unassembled WGS sequence"/>
</dbReference>
<evidence type="ECO:0000259" key="6">
    <source>
        <dbReference type="Pfam" id="PF00150"/>
    </source>
</evidence>
<keyword evidence="4" id="KW-0472">Membrane</keyword>
<dbReference type="InterPro" id="IPR017853">
    <property type="entry name" value="GH"/>
</dbReference>
<keyword evidence="3" id="KW-0326">Glycosidase</keyword>
<reference evidence="8" key="2">
    <citation type="submission" date="2024-04" db="EMBL/GenBank/DDBJ databases">
        <authorList>
            <person name="Chen Y."/>
            <person name="Shah S."/>
            <person name="Dougan E. K."/>
            <person name="Thang M."/>
            <person name="Chan C."/>
        </authorList>
    </citation>
    <scope>NUCLEOTIDE SEQUENCE [LARGE SCALE GENOMIC DNA]</scope>
</reference>
<evidence type="ECO:0000313" key="8">
    <source>
        <dbReference type="EMBL" id="CAL1127397.1"/>
    </source>
</evidence>
<accession>A0A9P1BIN1</accession>
<evidence type="ECO:0000256" key="2">
    <source>
        <dbReference type="ARBA" id="ARBA00022801"/>
    </source>
</evidence>